<organism evidence="1">
    <name type="scientific">freshwater metagenome</name>
    <dbReference type="NCBI Taxonomy" id="449393"/>
    <lineage>
        <taxon>unclassified sequences</taxon>
        <taxon>metagenomes</taxon>
        <taxon>ecological metagenomes</taxon>
    </lineage>
</organism>
<dbReference type="GO" id="GO:0045893">
    <property type="term" value="P:positive regulation of DNA-templated transcription"/>
    <property type="evidence" value="ECO:0007669"/>
    <property type="project" value="InterPro"/>
</dbReference>
<dbReference type="InterPro" id="IPR038638">
    <property type="entry name" value="RbpA_sf"/>
</dbReference>
<proteinExistence type="inferred from homology"/>
<name>A0A6J6MWF8_9ZZZZ</name>
<dbReference type="HAMAP" id="MF_01483">
    <property type="entry name" value="RbpA"/>
    <property type="match status" value="1"/>
</dbReference>
<accession>A0A6J6MWF8</accession>
<dbReference type="AlphaFoldDB" id="A0A6J6MWF8"/>
<evidence type="ECO:0000313" key="1">
    <source>
        <dbReference type="EMBL" id="CAB4678691.1"/>
    </source>
</evidence>
<dbReference type="EMBL" id="CAEZXK010000002">
    <property type="protein sequence ID" value="CAB4678691.1"/>
    <property type="molecule type" value="Genomic_DNA"/>
</dbReference>
<gene>
    <name evidence="1" type="ORF">UFOPK2370_00096</name>
</gene>
<sequence length="120" mass="13626">MSEQTMRGMRLGSQSLENETGVNLAERSKHTFICGDDHVTEIVFAAEAELPETWQCRQCSHLAALVTDGKHVALEIISSRPGRSHYEMLLERRSTEELEEILQERLAYIKARRSLGKAEI</sequence>
<dbReference type="Gene3D" id="2.20.28.270">
    <property type="entry name" value="RNA polymerase-binding protein A"/>
    <property type="match status" value="1"/>
</dbReference>
<dbReference type="InterPro" id="IPR025182">
    <property type="entry name" value="RNApol-bd_RbpA"/>
</dbReference>
<dbReference type="Pfam" id="PF13397">
    <property type="entry name" value="RbpA"/>
    <property type="match status" value="1"/>
</dbReference>
<reference evidence="1" key="1">
    <citation type="submission" date="2020-05" db="EMBL/GenBank/DDBJ databases">
        <authorList>
            <person name="Chiriac C."/>
            <person name="Salcher M."/>
            <person name="Ghai R."/>
            <person name="Kavagutti S V."/>
        </authorList>
    </citation>
    <scope>NUCLEOTIDE SEQUENCE</scope>
</reference>
<protein>
    <submittedName>
        <fullName evidence="1">Unannotated protein</fullName>
    </submittedName>
</protein>
<dbReference type="GO" id="GO:0001000">
    <property type="term" value="F:bacterial-type RNA polymerase core enzyme binding"/>
    <property type="evidence" value="ECO:0007669"/>
    <property type="project" value="InterPro"/>
</dbReference>